<gene>
    <name evidence="1" type="ORF">FC701_08655</name>
</gene>
<dbReference type="Proteomes" id="UP000305524">
    <property type="component" value="Unassembled WGS sequence"/>
</dbReference>
<dbReference type="GeneID" id="66264576"/>
<evidence type="ECO:0000313" key="1">
    <source>
        <dbReference type="EMBL" id="TKI85828.1"/>
    </source>
</evidence>
<proteinExistence type="predicted"/>
<accession>A0A084IXW6</accession>
<dbReference type="PROSITE" id="PS51257">
    <property type="entry name" value="PROKAR_LIPOPROTEIN"/>
    <property type="match status" value="1"/>
</dbReference>
<dbReference type="RefSeq" id="WP_002124912.1">
    <property type="nucleotide sequence ID" value="NZ_CP009746.1"/>
</dbReference>
<organism evidence="1 2">
    <name type="scientific">Bacillus mycoides</name>
    <dbReference type="NCBI Taxonomy" id="1405"/>
    <lineage>
        <taxon>Bacteria</taxon>
        <taxon>Bacillati</taxon>
        <taxon>Bacillota</taxon>
        <taxon>Bacilli</taxon>
        <taxon>Bacillales</taxon>
        <taxon>Bacillaceae</taxon>
        <taxon>Bacillus</taxon>
        <taxon>Bacillus cereus group</taxon>
    </lineage>
</organism>
<dbReference type="EMBL" id="SZOD01000160">
    <property type="protein sequence ID" value="TKI85828.1"/>
    <property type="molecule type" value="Genomic_DNA"/>
</dbReference>
<dbReference type="AlphaFoldDB" id="A0A084IXW6"/>
<evidence type="ECO:0000313" key="2">
    <source>
        <dbReference type="Proteomes" id="UP000305524"/>
    </source>
</evidence>
<comment type="caution">
    <text evidence="1">The sequence shown here is derived from an EMBL/GenBank/DDBJ whole genome shotgun (WGS) entry which is preliminary data.</text>
</comment>
<evidence type="ECO:0008006" key="3">
    <source>
        <dbReference type="Google" id="ProtNLM"/>
    </source>
</evidence>
<sequence length="235" mass="27287">MKYKKLVYILFISLFIVGCQSEVSKANSVEEYIPSRLMNAEVTADIMTLEFPYGIKEKLEKIGNKMSASITNNLDWYLKYAEEEIIPKKTFPYHQNLGITKEEYDFMIDEMNNAEYINTKDGKLFFKKKDHEIQILSDENLKLIKNIRIDTEKNTIKTPFGECEYEGEIKASDEQKATGPWSGKMWTLKSDGLLYHFSLGKLKNINKSIIYISIKGIYKDRIINTEEAVEFHSVS</sequence>
<dbReference type="KEGG" id="bww:bwei_5146"/>
<protein>
    <recommendedName>
        <fullName evidence="3">Lipoprotein</fullName>
    </recommendedName>
</protein>
<reference evidence="1 2" key="1">
    <citation type="journal article" date="2019" name="Environ. Microbiol.">
        <title>An active ?-lactamase is a part of an orchestrated cell wall stress resistance network of Bacillus subtilis and related rhizosphere species.</title>
        <authorList>
            <person name="Bucher T."/>
            <person name="Keren-Paz A."/>
            <person name="Hausser J."/>
            <person name="Olender T."/>
            <person name="Cytryn E."/>
            <person name="Kolodkin-Gal I."/>
        </authorList>
    </citation>
    <scope>NUCLEOTIDE SEQUENCE [LARGE SCALE GENOMIC DNA]</scope>
    <source>
        <strain evidence="1 2">I186</strain>
    </source>
</reference>
<name>A0A084IXW6_BACMY</name>